<evidence type="ECO:0000256" key="13">
    <source>
        <dbReference type="HAMAP-Rule" id="MF_01347"/>
    </source>
</evidence>
<comment type="similarity">
    <text evidence="12">Belongs to the ATPase alpha/beta chains family. T3SS ATPase subfamily.</text>
</comment>
<evidence type="ECO:0000256" key="8">
    <source>
        <dbReference type="ARBA" id="ARBA00023065"/>
    </source>
</evidence>
<dbReference type="AlphaFoldDB" id="A0A250KMA1"/>
<comment type="function">
    <text evidence="13">Produces ATP from ADP in the presence of a proton gradient across the membrane. The catalytic sites are hosted primarily by the beta subunits.</text>
</comment>
<dbReference type="FunFam" id="3.40.50.300:FF:001630">
    <property type="entry name" value="ATP synthase subunit beta"/>
    <property type="match status" value="1"/>
</dbReference>
<dbReference type="CDD" id="cd18110">
    <property type="entry name" value="ATP-synt_F1_beta_C"/>
    <property type="match status" value="1"/>
</dbReference>
<keyword evidence="3 13" id="KW-1003">Cell membrane</keyword>
<dbReference type="InterPro" id="IPR036121">
    <property type="entry name" value="ATPase_F1/V1/A1_a/bsu_N_sf"/>
</dbReference>
<keyword evidence="6 13" id="KW-0067">ATP-binding</keyword>
<dbReference type="InterPro" id="IPR024034">
    <property type="entry name" value="ATPase_F1/V1_b/a_C"/>
</dbReference>
<evidence type="ECO:0000256" key="4">
    <source>
        <dbReference type="ARBA" id="ARBA00022741"/>
    </source>
</evidence>
<evidence type="ECO:0000256" key="5">
    <source>
        <dbReference type="ARBA" id="ARBA00022781"/>
    </source>
</evidence>
<dbReference type="FunFam" id="1.10.1140.10:FF:000006">
    <property type="entry name" value="ATP synthase subunit beta"/>
    <property type="match status" value="1"/>
</dbReference>
<accession>A0A250KMA1</accession>
<dbReference type="EMBL" id="AP017928">
    <property type="protein sequence ID" value="BBA32688.1"/>
    <property type="molecule type" value="Genomic_DNA"/>
</dbReference>
<dbReference type="InterPro" id="IPR004100">
    <property type="entry name" value="ATPase_F1/V1/A1_a/bsu_N"/>
</dbReference>
<name>A0A250KMA1_9GAMM</name>
<dbReference type="SUPFAM" id="SSF52540">
    <property type="entry name" value="P-loop containing nucleoside triphosphate hydrolases"/>
    <property type="match status" value="1"/>
</dbReference>
<dbReference type="CDD" id="cd01133">
    <property type="entry name" value="F1-ATPase_beta_CD"/>
    <property type="match status" value="1"/>
</dbReference>
<proteinExistence type="inferred from homology"/>
<dbReference type="Proteomes" id="UP000266313">
    <property type="component" value="Chromosome"/>
</dbReference>
<gene>
    <name evidence="13" type="primary">atpD</name>
    <name evidence="17" type="ORF">sS8_0723</name>
</gene>
<comment type="subcellular location">
    <subcellularLocation>
        <location evidence="13">Cell membrane</location>
        <topology evidence="13">Peripheral membrane protein</topology>
    </subcellularLocation>
    <subcellularLocation>
        <location evidence="1">Membrane</location>
    </subcellularLocation>
</comment>
<dbReference type="InterPro" id="IPR005722">
    <property type="entry name" value="ATP_synth_F1_bsu"/>
</dbReference>
<dbReference type="KEGG" id="mmai:sS8_0723"/>
<dbReference type="GO" id="GO:0005886">
    <property type="term" value="C:plasma membrane"/>
    <property type="evidence" value="ECO:0007669"/>
    <property type="project" value="UniProtKB-SubCell"/>
</dbReference>
<keyword evidence="7 13" id="KW-1278">Translocase</keyword>
<dbReference type="Gene3D" id="2.40.10.170">
    <property type="match status" value="1"/>
</dbReference>
<keyword evidence="18" id="KW-1185">Reference proteome</keyword>
<dbReference type="Pfam" id="PF02874">
    <property type="entry name" value="ATP-synt_ab_N"/>
    <property type="match status" value="1"/>
</dbReference>
<dbReference type="PANTHER" id="PTHR15184">
    <property type="entry name" value="ATP SYNTHASE"/>
    <property type="match status" value="1"/>
</dbReference>
<dbReference type="NCBIfam" id="TIGR03305">
    <property type="entry name" value="alt_F1F0_F1_bet"/>
    <property type="match status" value="1"/>
</dbReference>
<evidence type="ECO:0000313" key="18">
    <source>
        <dbReference type="Proteomes" id="UP000266313"/>
    </source>
</evidence>
<dbReference type="RefSeq" id="WP_119628436.1">
    <property type="nucleotide sequence ID" value="NZ_AP017928.1"/>
</dbReference>
<dbReference type="HAMAP" id="MF_01347">
    <property type="entry name" value="ATP_synth_beta_bact"/>
    <property type="match status" value="1"/>
</dbReference>
<dbReference type="GO" id="GO:0045259">
    <property type="term" value="C:proton-transporting ATP synthase complex"/>
    <property type="evidence" value="ECO:0007669"/>
    <property type="project" value="UniProtKB-KW"/>
</dbReference>
<keyword evidence="8 13" id="KW-0406">Ion transport</keyword>
<evidence type="ECO:0000256" key="7">
    <source>
        <dbReference type="ARBA" id="ARBA00022967"/>
    </source>
</evidence>
<dbReference type="GO" id="GO:0046933">
    <property type="term" value="F:proton-transporting ATP synthase activity, rotational mechanism"/>
    <property type="evidence" value="ECO:0007669"/>
    <property type="project" value="UniProtKB-UniRule"/>
</dbReference>
<evidence type="ECO:0000259" key="16">
    <source>
        <dbReference type="Pfam" id="PF22919"/>
    </source>
</evidence>
<evidence type="ECO:0000256" key="12">
    <source>
        <dbReference type="ARBA" id="ARBA00024342"/>
    </source>
</evidence>
<dbReference type="Gene3D" id="1.10.1140.10">
    <property type="entry name" value="Bovine Mitochondrial F1-atpase, Atp Synthase Beta Chain, Chain D, domain 3"/>
    <property type="match status" value="1"/>
</dbReference>
<dbReference type="InterPro" id="IPR017691">
    <property type="entry name" value="Alt_ATPase_F1_bsu"/>
</dbReference>
<keyword evidence="2 13" id="KW-0813">Transport</keyword>
<keyword evidence="4 13" id="KW-0547">Nucleotide-binding</keyword>
<dbReference type="PANTHER" id="PTHR15184:SF71">
    <property type="entry name" value="ATP SYNTHASE SUBUNIT BETA, MITOCHONDRIAL"/>
    <property type="match status" value="1"/>
</dbReference>
<evidence type="ECO:0000256" key="3">
    <source>
        <dbReference type="ARBA" id="ARBA00022475"/>
    </source>
</evidence>
<evidence type="ECO:0000256" key="6">
    <source>
        <dbReference type="ARBA" id="ARBA00022840"/>
    </source>
</evidence>
<dbReference type="NCBIfam" id="TIGR01039">
    <property type="entry name" value="atpD"/>
    <property type="match status" value="1"/>
</dbReference>
<dbReference type="OrthoDB" id="9801639at2"/>
<dbReference type="Pfam" id="PF00006">
    <property type="entry name" value="ATP-synt_ab"/>
    <property type="match status" value="1"/>
</dbReference>
<feature type="domain" description="ATPase F1/V1/A1 complex alpha/beta subunit nucleotide-binding" evidence="14">
    <location>
        <begin position="145"/>
        <end position="358"/>
    </location>
</feature>
<sequence length="475" mass="52172">MPSNVGQRQEQNRVEPRYAQGHVIAVRGNVVDVRFAGSLPPRYQALRAGEKGNVVLEVESHIGADAVRCIGLTATRGLARGAPVKDTGGMLSVPVSKSLLGRMLNVFGAPIDKKAALDVAERWPIHRSPLPLSERVTSTEIFATGIKAIDLLAPLERGGKAGLFGGAGVGKTVLIMEMIHNMVGRYQGTSLFCGIGERTREAEELYRSVREAGVIDHTVMMFGQMNEPPGARFRVGHAALTIAEYFRDVLRQDVLLLIDNIFRFVQSGQEVSALMGRIPSRVGYQPTLATDLSEFEERICSSAGGSITSVQAVYVPADDLTDPSATHTFAHLSAFVVLSRKRASQGLYPAIDPLQSDSKMLTPGIVGERHYRVAQRARSRLAEYEDLKDIISMLGMEELSQKDRETVIQARRLERFLTQPFFTTEQFTGKEGKMVELEQTISGCERILSGEFDDIPEKGLYMIGPIEEAKGRVEQ</sequence>
<dbReference type="SUPFAM" id="SSF47917">
    <property type="entry name" value="C-terminal domain of alpha and beta subunits of F1 ATP synthase"/>
    <property type="match status" value="1"/>
</dbReference>
<evidence type="ECO:0000256" key="10">
    <source>
        <dbReference type="ARBA" id="ARBA00023196"/>
    </source>
</evidence>
<dbReference type="InterPro" id="IPR000194">
    <property type="entry name" value="ATPase_F1/V1/A1_a/bsu_nucl-bd"/>
</dbReference>
<evidence type="ECO:0000259" key="15">
    <source>
        <dbReference type="Pfam" id="PF02874"/>
    </source>
</evidence>
<evidence type="ECO:0000256" key="1">
    <source>
        <dbReference type="ARBA" id="ARBA00004370"/>
    </source>
</evidence>
<evidence type="ECO:0000259" key="14">
    <source>
        <dbReference type="Pfam" id="PF00006"/>
    </source>
</evidence>
<dbReference type="GO" id="GO:0046961">
    <property type="term" value="F:proton-transporting ATPase activity, rotational mechanism"/>
    <property type="evidence" value="ECO:0007669"/>
    <property type="project" value="InterPro"/>
</dbReference>
<dbReference type="CDD" id="cd18115">
    <property type="entry name" value="ATP-synt_F1_beta_N"/>
    <property type="match status" value="1"/>
</dbReference>
<dbReference type="GO" id="GO:0005524">
    <property type="term" value="F:ATP binding"/>
    <property type="evidence" value="ECO:0007669"/>
    <property type="project" value="UniProtKB-UniRule"/>
</dbReference>
<feature type="domain" description="ATP synthase A/B type C-terminal" evidence="16">
    <location>
        <begin position="362"/>
        <end position="439"/>
    </location>
</feature>
<feature type="domain" description="ATPase F1/V1/A1 complex alpha/beta subunit N-terminal" evidence="15">
    <location>
        <begin position="23"/>
        <end position="88"/>
    </location>
</feature>
<comment type="catalytic activity">
    <reaction evidence="13">
        <text>ATP + H2O + 4 H(+)(in) = ADP + phosphate + 5 H(+)(out)</text>
        <dbReference type="Rhea" id="RHEA:57720"/>
        <dbReference type="ChEBI" id="CHEBI:15377"/>
        <dbReference type="ChEBI" id="CHEBI:15378"/>
        <dbReference type="ChEBI" id="CHEBI:30616"/>
        <dbReference type="ChEBI" id="CHEBI:43474"/>
        <dbReference type="ChEBI" id="CHEBI:456216"/>
        <dbReference type="EC" id="7.1.2.2"/>
    </reaction>
</comment>
<dbReference type="Pfam" id="PF22919">
    <property type="entry name" value="ATP-synt_VA_C"/>
    <property type="match status" value="1"/>
</dbReference>
<keyword evidence="9 13" id="KW-0472">Membrane</keyword>
<dbReference type="InterPro" id="IPR050053">
    <property type="entry name" value="ATPase_alpha/beta_chains"/>
</dbReference>
<dbReference type="EC" id="7.1.2.2" evidence="13"/>
<dbReference type="InterPro" id="IPR055190">
    <property type="entry name" value="ATP-synt_VA_C"/>
</dbReference>
<feature type="binding site" evidence="13">
    <location>
        <begin position="165"/>
        <end position="172"/>
    </location>
    <ligand>
        <name>ATP</name>
        <dbReference type="ChEBI" id="CHEBI:30616"/>
    </ligand>
</feature>
<evidence type="ECO:0000313" key="17">
    <source>
        <dbReference type="EMBL" id="BBA32688.1"/>
    </source>
</evidence>
<dbReference type="SUPFAM" id="SSF50615">
    <property type="entry name" value="N-terminal domain of alpha and beta subunits of F1 ATP synthase"/>
    <property type="match status" value="1"/>
</dbReference>
<dbReference type="Gene3D" id="3.40.50.300">
    <property type="entry name" value="P-loop containing nucleotide triphosphate hydrolases"/>
    <property type="match status" value="1"/>
</dbReference>
<dbReference type="InterPro" id="IPR027417">
    <property type="entry name" value="P-loop_NTPase"/>
</dbReference>
<reference evidence="17 18" key="1">
    <citation type="submission" date="2016-12" db="EMBL/GenBank/DDBJ databases">
        <title>Genome sequencing of Methylocaldum marinum.</title>
        <authorList>
            <person name="Takeuchi M."/>
            <person name="Kamagata Y."/>
            <person name="Hiraoka S."/>
            <person name="Oshima K."/>
            <person name="Hattori M."/>
            <person name="Iwasaki W."/>
        </authorList>
    </citation>
    <scope>NUCLEOTIDE SEQUENCE [LARGE SCALE GENOMIC DNA]</scope>
    <source>
        <strain evidence="17 18">S8</strain>
    </source>
</reference>
<evidence type="ECO:0000256" key="9">
    <source>
        <dbReference type="ARBA" id="ARBA00023136"/>
    </source>
</evidence>
<organism evidence="17 18">
    <name type="scientific">Methylocaldum marinum</name>
    <dbReference type="NCBI Taxonomy" id="1432792"/>
    <lineage>
        <taxon>Bacteria</taxon>
        <taxon>Pseudomonadati</taxon>
        <taxon>Pseudomonadota</taxon>
        <taxon>Gammaproteobacteria</taxon>
        <taxon>Methylococcales</taxon>
        <taxon>Methylococcaceae</taxon>
        <taxon>Methylocaldum</taxon>
    </lineage>
</organism>
<evidence type="ECO:0000256" key="11">
    <source>
        <dbReference type="ARBA" id="ARBA00023310"/>
    </source>
</evidence>
<keyword evidence="5 13" id="KW-0375">Hydrogen ion transport</keyword>
<keyword evidence="11 13" id="KW-0066">ATP synthesis</keyword>
<evidence type="ECO:0000256" key="2">
    <source>
        <dbReference type="ARBA" id="ARBA00022448"/>
    </source>
</evidence>
<protein>
    <recommendedName>
        <fullName evidence="13">ATP synthase subunit beta</fullName>
        <ecNumber evidence="13">7.1.2.2</ecNumber>
    </recommendedName>
    <alternativeName>
        <fullName evidence="13">ATP synthase F1 sector subunit beta</fullName>
    </alternativeName>
    <alternativeName>
        <fullName evidence="13">F-ATPase subunit beta</fullName>
    </alternativeName>
</protein>
<keyword evidence="10 13" id="KW-0139">CF(1)</keyword>